<reference evidence="2 3" key="1">
    <citation type="journal article" date="2015" name="Nature">
        <title>rRNA introns, odd ribosomes, and small enigmatic genomes across a large radiation of phyla.</title>
        <authorList>
            <person name="Brown C.T."/>
            <person name="Hug L.A."/>
            <person name="Thomas B.C."/>
            <person name="Sharon I."/>
            <person name="Castelle C.J."/>
            <person name="Singh A."/>
            <person name="Wilkins M.J."/>
            <person name="Williams K.H."/>
            <person name="Banfield J.F."/>
        </authorList>
    </citation>
    <scope>NUCLEOTIDE SEQUENCE [LARGE SCALE GENOMIC DNA]</scope>
</reference>
<dbReference type="InterPro" id="IPR050400">
    <property type="entry name" value="Bact_Cytoskel_RodZ"/>
</dbReference>
<name>A0A0G4AT40_9BACT</name>
<dbReference type="GO" id="GO:0003677">
    <property type="term" value="F:DNA binding"/>
    <property type="evidence" value="ECO:0007669"/>
    <property type="project" value="InterPro"/>
</dbReference>
<organism evidence="2 3">
    <name type="scientific">Candidatus Wolfebacteria bacterium GW2011_GWB1_47_1</name>
    <dbReference type="NCBI Taxonomy" id="1619007"/>
    <lineage>
        <taxon>Bacteria</taxon>
        <taxon>Candidatus Wolfeibacteriota</taxon>
    </lineage>
</organism>
<keyword evidence="1" id="KW-0472">Membrane</keyword>
<dbReference type="PANTHER" id="PTHR34475:SF1">
    <property type="entry name" value="CYTOSKELETON PROTEIN RODZ"/>
    <property type="match status" value="1"/>
</dbReference>
<accession>A0A0G4AT40</accession>
<dbReference type="KEGG" id="pwo:UX70_C0001G1043"/>
<keyword evidence="1" id="KW-0812">Transmembrane</keyword>
<dbReference type="STRING" id="1619007.UX70_C0001G1043"/>
<dbReference type="AlphaFoldDB" id="A0A0G4AT40"/>
<dbReference type="InterPro" id="IPR010982">
    <property type="entry name" value="Lambda_DNA-bd_dom_sf"/>
</dbReference>
<dbReference type="Proteomes" id="UP000035656">
    <property type="component" value="Chromosome"/>
</dbReference>
<sequence>MENDMEENERIMTVKELVEDALREKKLSIARLAEMTDIPERYVVMLLGGEHKGLPPAPYVRGYLIRIAGALGLEGQILWQAYKKQLELKTSGEGDTLPSNRFAFKRVNRGKIATIAILVIVAIAGAVWMKALLGTGEIDIKNPAEDSIVTYESSIDLRGRIDPSDRLIINNEDVTIDTSGYFEKEFSLEPGINSVEFKVKRLLGKETTIVKQIIYQQ</sequence>
<keyword evidence="1" id="KW-1133">Transmembrane helix</keyword>
<dbReference type="Gene3D" id="1.10.260.40">
    <property type="entry name" value="lambda repressor-like DNA-binding domains"/>
    <property type="match status" value="1"/>
</dbReference>
<feature type="transmembrane region" description="Helical" evidence="1">
    <location>
        <begin position="112"/>
        <end position="133"/>
    </location>
</feature>
<dbReference type="PANTHER" id="PTHR34475">
    <property type="match status" value="1"/>
</dbReference>
<gene>
    <name evidence="2" type="ORF">UX70_C0001G1043</name>
</gene>
<dbReference type="SUPFAM" id="SSF47413">
    <property type="entry name" value="lambda repressor-like DNA-binding domains"/>
    <property type="match status" value="1"/>
</dbReference>
<protein>
    <submittedName>
        <fullName evidence="2">Transcriptional regulator</fullName>
    </submittedName>
</protein>
<proteinExistence type="predicted"/>
<dbReference type="Gene3D" id="2.60.40.10">
    <property type="entry name" value="Immunoglobulins"/>
    <property type="match status" value="1"/>
</dbReference>
<dbReference type="InterPro" id="IPR013783">
    <property type="entry name" value="Ig-like_fold"/>
</dbReference>
<evidence type="ECO:0000313" key="3">
    <source>
        <dbReference type="Proteomes" id="UP000035656"/>
    </source>
</evidence>
<evidence type="ECO:0000313" key="2">
    <source>
        <dbReference type="EMBL" id="AKM78734.1"/>
    </source>
</evidence>
<dbReference type="Pfam" id="PF13413">
    <property type="entry name" value="HTH_25"/>
    <property type="match status" value="1"/>
</dbReference>
<dbReference type="EMBL" id="CP011209">
    <property type="protein sequence ID" value="AKM78734.1"/>
    <property type="molecule type" value="Genomic_DNA"/>
</dbReference>
<evidence type="ECO:0000256" key="1">
    <source>
        <dbReference type="SAM" id="Phobius"/>
    </source>
</evidence>